<evidence type="ECO:0000313" key="3">
    <source>
        <dbReference type="Proteomes" id="UP000796761"/>
    </source>
</evidence>
<organism evidence="2 3">
    <name type="scientific">Zosterops borbonicus</name>
    <dbReference type="NCBI Taxonomy" id="364589"/>
    <lineage>
        <taxon>Eukaryota</taxon>
        <taxon>Metazoa</taxon>
        <taxon>Chordata</taxon>
        <taxon>Craniata</taxon>
        <taxon>Vertebrata</taxon>
        <taxon>Euteleostomi</taxon>
        <taxon>Archelosauria</taxon>
        <taxon>Archosauria</taxon>
        <taxon>Dinosauria</taxon>
        <taxon>Saurischia</taxon>
        <taxon>Theropoda</taxon>
        <taxon>Coelurosauria</taxon>
        <taxon>Aves</taxon>
        <taxon>Neognathae</taxon>
        <taxon>Neoaves</taxon>
        <taxon>Telluraves</taxon>
        <taxon>Australaves</taxon>
        <taxon>Passeriformes</taxon>
        <taxon>Sylvioidea</taxon>
        <taxon>Zosteropidae</taxon>
        <taxon>Zosterops</taxon>
    </lineage>
</organism>
<proteinExistence type="predicted"/>
<evidence type="ECO:0000313" key="2">
    <source>
        <dbReference type="EMBL" id="TRZ06601.1"/>
    </source>
</evidence>
<feature type="chain" id="PRO_5035478542" evidence="1">
    <location>
        <begin position="17"/>
        <end position="138"/>
    </location>
</feature>
<name>A0A8K1DA57_9PASS</name>
<keyword evidence="3" id="KW-1185">Reference proteome</keyword>
<sequence length="138" mass="15486">MIGILIITQMLPVGHIQVLVSQVRVNAPCMCPPYSNTYGKFVEESDRAALVDTWHPARVNPQYLASDETHQSRAKVRILGCTGYLQSVFILICNCEGRIGPTGNLKTVTKMKVIKRRNLRVITWMQMIKGWDVALVCA</sequence>
<dbReference type="EMBL" id="SWJQ01002350">
    <property type="protein sequence ID" value="TRZ06601.1"/>
    <property type="molecule type" value="Genomic_DNA"/>
</dbReference>
<dbReference type="AlphaFoldDB" id="A0A8K1DA57"/>
<keyword evidence="1" id="KW-0732">Signal</keyword>
<gene>
    <name evidence="2" type="ORF">HGM15179_020507</name>
</gene>
<comment type="caution">
    <text evidence="2">The sequence shown here is derived from an EMBL/GenBank/DDBJ whole genome shotgun (WGS) entry which is preliminary data.</text>
</comment>
<dbReference type="Proteomes" id="UP000796761">
    <property type="component" value="Unassembled WGS sequence"/>
</dbReference>
<protein>
    <submittedName>
        <fullName evidence="2">Uncharacterized protein</fullName>
    </submittedName>
</protein>
<accession>A0A8K1DA57</accession>
<feature type="signal peptide" evidence="1">
    <location>
        <begin position="1"/>
        <end position="16"/>
    </location>
</feature>
<reference evidence="2" key="1">
    <citation type="submission" date="2019-04" db="EMBL/GenBank/DDBJ databases">
        <title>Genome assembly of Zosterops borbonicus 15179.</title>
        <authorList>
            <person name="Leroy T."/>
            <person name="Anselmetti Y."/>
            <person name="Tilak M.-K."/>
            <person name="Nabholz B."/>
        </authorList>
    </citation>
    <scope>NUCLEOTIDE SEQUENCE</scope>
    <source>
        <strain evidence="2">HGM_15179</strain>
        <tissue evidence="2">Muscle</tissue>
    </source>
</reference>
<evidence type="ECO:0000256" key="1">
    <source>
        <dbReference type="SAM" id="SignalP"/>
    </source>
</evidence>